<keyword evidence="1" id="KW-0378">Hydrolase</keyword>
<gene>
    <name evidence="1" type="ORF">ACFP3M_23785</name>
</gene>
<accession>A0ABW1FR20</accession>
<dbReference type="RefSeq" id="WP_345078174.1">
    <property type="nucleotide sequence ID" value="NZ_BAAAWG010000002.1"/>
</dbReference>
<dbReference type="GO" id="GO:0016787">
    <property type="term" value="F:hydrolase activity"/>
    <property type="evidence" value="ECO:0007669"/>
    <property type="project" value="UniProtKB-KW"/>
</dbReference>
<keyword evidence="2" id="KW-1185">Reference proteome</keyword>
<sequence length="234" mass="24885">MGSLKESWRYSAGIRGTKVAFHFPGYGASTHPGGALSIDVVADSVLAVARRTGAGRAVGVSLGACAVLRAMAWDPGLFRHVALILPFAFDRPVPPAVQQRYDRAISHGMNANLRGAVDLVRPSLPPGPRFDAIAHDIAQEAMRAGTFELLSTITTFAPVPDRTALSALAARVLVIGHADDPYHSLKVATQLSTAIPTAELHTVAPRSALTDRTGIARRLADFFNAATPPQPRRR</sequence>
<organism evidence="1 2">
    <name type="scientific">Streptomyces ramulosus</name>
    <dbReference type="NCBI Taxonomy" id="47762"/>
    <lineage>
        <taxon>Bacteria</taxon>
        <taxon>Bacillati</taxon>
        <taxon>Actinomycetota</taxon>
        <taxon>Actinomycetes</taxon>
        <taxon>Kitasatosporales</taxon>
        <taxon>Streptomycetaceae</taxon>
        <taxon>Streptomyces</taxon>
    </lineage>
</organism>
<reference evidence="2" key="1">
    <citation type="journal article" date="2019" name="Int. J. Syst. Evol. Microbiol.">
        <title>The Global Catalogue of Microorganisms (GCM) 10K type strain sequencing project: providing services to taxonomists for standard genome sequencing and annotation.</title>
        <authorList>
            <consortium name="The Broad Institute Genomics Platform"/>
            <consortium name="The Broad Institute Genome Sequencing Center for Infectious Disease"/>
            <person name="Wu L."/>
            <person name="Ma J."/>
        </authorList>
    </citation>
    <scope>NUCLEOTIDE SEQUENCE [LARGE SCALE GENOMIC DNA]</scope>
    <source>
        <strain evidence="2">CGMCC 1.15809</strain>
    </source>
</reference>
<name>A0ABW1FR20_9ACTN</name>
<dbReference type="Proteomes" id="UP001596241">
    <property type="component" value="Unassembled WGS sequence"/>
</dbReference>
<evidence type="ECO:0000313" key="2">
    <source>
        <dbReference type="Proteomes" id="UP001596241"/>
    </source>
</evidence>
<dbReference type="Gene3D" id="3.40.50.1820">
    <property type="entry name" value="alpha/beta hydrolase"/>
    <property type="match status" value="1"/>
</dbReference>
<dbReference type="InterPro" id="IPR029058">
    <property type="entry name" value="AB_hydrolase_fold"/>
</dbReference>
<dbReference type="EMBL" id="JBHSPW010000012">
    <property type="protein sequence ID" value="MFC5895821.1"/>
    <property type="molecule type" value="Genomic_DNA"/>
</dbReference>
<protein>
    <submittedName>
        <fullName evidence="1">Alpha/beta fold hydrolase</fullName>
    </submittedName>
</protein>
<evidence type="ECO:0000313" key="1">
    <source>
        <dbReference type="EMBL" id="MFC5895821.1"/>
    </source>
</evidence>
<dbReference type="SUPFAM" id="SSF53474">
    <property type="entry name" value="alpha/beta-Hydrolases"/>
    <property type="match status" value="1"/>
</dbReference>
<comment type="caution">
    <text evidence="1">The sequence shown here is derived from an EMBL/GenBank/DDBJ whole genome shotgun (WGS) entry which is preliminary data.</text>
</comment>
<proteinExistence type="predicted"/>